<dbReference type="HOGENOM" id="CLU_043769_1_1_0"/>
<accession>E3CZS9</accession>
<dbReference type="Pfam" id="PF05651">
    <property type="entry name" value="Diacid_rec"/>
    <property type="match status" value="1"/>
</dbReference>
<dbReference type="InterPro" id="IPR042070">
    <property type="entry name" value="PucR_C-HTH_sf"/>
</dbReference>
<dbReference type="PANTHER" id="PTHR33744">
    <property type="entry name" value="CARBOHYDRATE DIACID REGULATOR"/>
    <property type="match status" value="1"/>
</dbReference>
<evidence type="ECO:0000256" key="1">
    <source>
        <dbReference type="ARBA" id="ARBA00006754"/>
    </source>
</evidence>
<comment type="similarity">
    <text evidence="1">Belongs to the CdaR family.</text>
</comment>
<dbReference type="eggNOG" id="COG3835">
    <property type="taxonomic scope" value="Bacteria"/>
</dbReference>
<organism evidence="5 6">
    <name type="scientific">Aminomonas paucivorans DSM 12260</name>
    <dbReference type="NCBI Taxonomy" id="584708"/>
    <lineage>
        <taxon>Bacteria</taxon>
        <taxon>Thermotogati</taxon>
        <taxon>Synergistota</taxon>
        <taxon>Synergistia</taxon>
        <taxon>Synergistales</taxon>
        <taxon>Synergistaceae</taxon>
        <taxon>Aminomonas</taxon>
    </lineage>
</organism>
<dbReference type="InterPro" id="IPR008599">
    <property type="entry name" value="Diacid_rec"/>
</dbReference>
<dbReference type="STRING" id="584708.Apau_2304"/>
<dbReference type="RefSeq" id="WP_006301956.1">
    <property type="nucleotide sequence ID" value="NZ_CM001022.1"/>
</dbReference>
<evidence type="ECO:0000313" key="5">
    <source>
        <dbReference type="EMBL" id="EFQ24711.1"/>
    </source>
</evidence>
<dbReference type="PANTHER" id="PTHR33744:SF15">
    <property type="entry name" value="CARBOHYDRATE DIACID REGULATOR"/>
    <property type="match status" value="1"/>
</dbReference>
<dbReference type="InterPro" id="IPR051448">
    <property type="entry name" value="CdaR-like_regulators"/>
</dbReference>
<protein>
    <submittedName>
        <fullName evidence="5">Transcriptional regulator, CdaR</fullName>
    </submittedName>
</protein>
<dbReference type="InterPro" id="IPR041522">
    <property type="entry name" value="CdaR_GGDEF"/>
</dbReference>
<dbReference type="Pfam" id="PF17853">
    <property type="entry name" value="GGDEF_2"/>
    <property type="match status" value="1"/>
</dbReference>
<feature type="domain" description="PucR C-terminal helix-turn-helix" evidence="3">
    <location>
        <begin position="321"/>
        <end position="379"/>
    </location>
</feature>
<evidence type="ECO:0000259" key="4">
    <source>
        <dbReference type="Pfam" id="PF17853"/>
    </source>
</evidence>
<keyword evidence="6" id="KW-1185">Reference proteome</keyword>
<dbReference type="EMBL" id="CM001022">
    <property type="protein sequence ID" value="EFQ24711.1"/>
    <property type="molecule type" value="Genomic_DNA"/>
</dbReference>
<dbReference type="Gene3D" id="1.10.10.2840">
    <property type="entry name" value="PucR C-terminal helix-turn-helix domain"/>
    <property type="match status" value="1"/>
</dbReference>
<dbReference type="Proteomes" id="UP000005096">
    <property type="component" value="Chromosome"/>
</dbReference>
<evidence type="ECO:0000259" key="2">
    <source>
        <dbReference type="Pfam" id="PF05651"/>
    </source>
</evidence>
<feature type="domain" description="Putative sugar diacid recognition" evidence="2">
    <location>
        <begin position="3"/>
        <end position="132"/>
    </location>
</feature>
<evidence type="ECO:0000313" key="6">
    <source>
        <dbReference type="Proteomes" id="UP000005096"/>
    </source>
</evidence>
<feature type="domain" description="CdaR GGDEF-like" evidence="4">
    <location>
        <begin position="146"/>
        <end position="272"/>
    </location>
</feature>
<sequence>MLREVAQEIAESASGIIGHGVILTDERGVVIGASDPSRLGQRHGPSLDCLQSGRLEVTDEAQAREREVLPGVTVPVSVAGRYVGTLAISGPPGEVARYGRLVQSQAEILLREQALTESTLLREQALRDLVREIGAFDPLRSGITPLLTRGRELGVDLRLPRRALALEVRGQRPCGRGPEDRAEEGRILEALREAFPHPQDLRVGLGECRFALLVLEGREGSSGEDRVEERARGLLATLKGLGWEAFAGMGHPAAGPEGLPGSWEEALEALDLGLRLGRGPGLYPLRDWAVESALLSAAPSRLDRLVRDTLPSRAARDREELARTFLAWCESPFAPGEVARRLHLHRNTLAYRLDRIRRLTGLDPRDFRQAFRLYLALIARELREGTPRERGEPDDHAPGAGP</sequence>
<name>E3CZS9_9BACT</name>
<evidence type="ECO:0000259" key="3">
    <source>
        <dbReference type="Pfam" id="PF13556"/>
    </source>
</evidence>
<proteinExistence type="inferred from homology"/>
<dbReference type="InterPro" id="IPR025736">
    <property type="entry name" value="PucR_C-HTH_dom"/>
</dbReference>
<reference evidence="5 6" key="1">
    <citation type="journal article" date="2010" name="Stand. Genomic Sci.">
        <title>Non-contiguous finished genome sequence of Aminomonas paucivorans type strain (GLU-3).</title>
        <authorList>
            <person name="Pitluck S."/>
            <person name="Yasawong M."/>
            <person name="Held B."/>
            <person name="Lapidus A."/>
            <person name="Nolan M."/>
            <person name="Copeland A."/>
            <person name="Lucas S."/>
            <person name="Del Rio T.G."/>
            <person name="Tice H."/>
            <person name="Cheng J.F."/>
            <person name="Chertkov O."/>
            <person name="Goodwin L."/>
            <person name="Tapia R."/>
            <person name="Han C."/>
            <person name="Liolios K."/>
            <person name="Ivanova N."/>
            <person name="Mavromatis K."/>
            <person name="Ovchinnikova G."/>
            <person name="Pati A."/>
            <person name="Chen A."/>
            <person name="Palaniappan K."/>
            <person name="Land M."/>
            <person name="Hauser L."/>
            <person name="Chang Y.J."/>
            <person name="Jeffries C.D."/>
            <person name="Pukall R."/>
            <person name="Spring S."/>
            <person name="Rohde M."/>
            <person name="Sikorski J."/>
            <person name="Goker M."/>
            <person name="Woyke T."/>
            <person name="Bristow J."/>
            <person name="Eisen J.A."/>
            <person name="Markowitz V."/>
            <person name="Hugenholtz P."/>
            <person name="Kyrpides N.C."/>
            <person name="Klenk H.P."/>
        </authorList>
    </citation>
    <scope>NUCLEOTIDE SEQUENCE [LARGE SCALE GENOMIC DNA]</scope>
    <source>
        <strain evidence="5 6">DSM 12260</strain>
    </source>
</reference>
<dbReference type="PaxDb" id="584708-Apau_2304"/>
<dbReference type="Pfam" id="PF13556">
    <property type="entry name" value="HTH_30"/>
    <property type="match status" value="1"/>
</dbReference>
<dbReference type="AlphaFoldDB" id="E3CZS9"/>
<gene>
    <name evidence="5" type="ORF">Apau_2304</name>
</gene>